<dbReference type="Gene3D" id="3.60.15.10">
    <property type="entry name" value="Ribonuclease Z/Hydroxyacylglutathione hydrolase-like"/>
    <property type="match status" value="1"/>
</dbReference>
<reference evidence="7 8" key="1">
    <citation type="submission" date="2021-04" db="EMBL/GenBank/DDBJ databases">
        <title>Characterization of the biosynthetic gene cluster of new lipopeptides with antitumor activity in the genome of the marine Streptomyces PHM034.</title>
        <authorList>
            <person name="Ceniceros A."/>
            <person name="Canedo L."/>
            <person name="Mendez C."/>
            <person name="Olano C."/>
            <person name="Schleissner C."/>
            <person name="Cuevas C."/>
            <person name="De La Calle F."/>
            <person name="Salas J.A."/>
        </authorList>
    </citation>
    <scope>NUCLEOTIDE SEQUENCE [LARGE SCALE GENOMIC DNA]</scope>
    <source>
        <strain evidence="7 8">PHM034</strain>
    </source>
</reference>
<dbReference type="Pfam" id="PF00753">
    <property type="entry name" value="Lactamase_B"/>
    <property type="match status" value="1"/>
</dbReference>
<evidence type="ECO:0000256" key="5">
    <source>
        <dbReference type="SAM" id="MobiDB-lite"/>
    </source>
</evidence>
<comment type="cofactor">
    <cofactor evidence="1">
        <name>Zn(2+)</name>
        <dbReference type="ChEBI" id="CHEBI:29105"/>
    </cofactor>
</comment>
<dbReference type="InterPro" id="IPR036866">
    <property type="entry name" value="RibonucZ/Hydroxyglut_hydro"/>
</dbReference>
<dbReference type="EMBL" id="JAGTPG010000002">
    <property type="protein sequence ID" value="MBR8642642.1"/>
    <property type="molecule type" value="Genomic_DNA"/>
</dbReference>
<feature type="region of interest" description="Disordered" evidence="5">
    <location>
        <begin position="75"/>
        <end position="100"/>
    </location>
</feature>
<evidence type="ECO:0000256" key="2">
    <source>
        <dbReference type="ARBA" id="ARBA00022723"/>
    </source>
</evidence>
<dbReference type="InterPro" id="IPR051453">
    <property type="entry name" value="MBL_Glyoxalase_II"/>
</dbReference>
<accession>A0A941FM83</accession>
<dbReference type="InterPro" id="IPR001279">
    <property type="entry name" value="Metallo-B-lactamas"/>
</dbReference>
<gene>
    <name evidence="7" type="ORF">KEF29_33380</name>
</gene>
<evidence type="ECO:0000256" key="1">
    <source>
        <dbReference type="ARBA" id="ARBA00001947"/>
    </source>
</evidence>
<protein>
    <submittedName>
        <fullName evidence="7">MBL fold metallo-hydrolase</fullName>
    </submittedName>
</protein>
<dbReference type="SUPFAM" id="SSF56281">
    <property type="entry name" value="Metallo-hydrolase/oxidoreductase"/>
    <property type="match status" value="1"/>
</dbReference>
<keyword evidence="3" id="KW-0378">Hydrolase</keyword>
<dbReference type="Proteomes" id="UP000682308">
    <property type="component" value="Unassembled WGS sequence"/>
</dbReference>
<evidence type="ECO:0000259" key="6">
    <source>
        <dbReference type="Pfam" id="PF00753"/>
    </source>
</evidence>
<keyword evidence="2" id="KW-0479">Metal-binding</keyword>
<evidence type="ECO:0000313" key="8">
    <source>
        <dbReference type="Proteomes" id="UP000682308"/>
    </source>
</evidence>
<feature type="compositionally biased region" description="Polar residues" evidence="5">
    <location>
        <begin position="89"/>
        <end position="100"/>
    </location>
</feature>
<sequence>MSELPERGGELTFAAAPVTVLHTPGHTGGSVMFRFGGDDAALLATGDALLAGGPGRADAPGASPAALEASLRRVAATSPDDTRLLTGHGPTTTLSETGIR</sequence>
<dbReference type="GO" id="GO:0046872">
    <property type="term" value="F:metal ion binding"/>
    <property type="evidence" value="ECO:0007669"/>
    <property type="project" value="UniProtKB-KW"/>
</dbReference>
<dbReference type="PANTHER" id="PTHR46233:SF3">
    <property type="entry name" value="HYDROXYACYLGLUTATHIONE HYDROLASE GLOC"/>
    <property type="match status" value="1"/>
</dbReference>
<evidence type="ECO:0000256" key="4">
    <source>
        <dbReference type="ARBA" id="ARBA00022833"/>
    </source>
</evidence>
<name>A0A941FM83_9ACTN</name>
<organism evidence="7 8">
    <name type="scientific">Streptomyces tuirus</name>
    <dbReference type="NCBI Taxonomy" id="68278"/>
    <lineage>
        <taxon>Bacteria</taxon>
        <taxon>Bacillati</taxon>
        <taxon>Actinomycetota</taxon>
        <taxon>Actinomycetes</taxon>
        <taxon>Kitasatosporales</taxon>
        <taxon>Streptomycetaceae</taxon>
        <taxon>Streptomyces</taxon>
    </lineage>
</organism>
<evidence type="ECO:0000256" key="3">
    <source>
        <dbReference type="ARBA" id="ARBA00022801"/>
    </source>
</evidence>
<comment type="caution">
    <text evidence="7">The sequence shown here is derived from an EMBL/GenBank/DDBJ whole genome shotgun (WGS) entry which is preliminary data.</text>
</comment>
<keyword evidence="8" id="KW-1185">Reference proteome</keyword>
<dbReference type="CDD" id="cd06262">
    <property type="entry name" value="metallo-hydrolase-like_MBL-fold"/>
    <property type="match status" value="1"/>
</dbReference>
<feature type="domain" description="Metallo-beta-lactamase" evidence="6">
    <location>
        <begin position="17"/>
        <end position="88"/>
    </location>
</feature>
<proteinExistence type="predicted"/>
<dbReference type="PANTHER" id="PTHR46233">
    <property type="entry name" value="HYDROXYACYLGLUTATHIONE HYDROLASE GLOC"/>
    <property type="match status" value="1"/>
</dbReference>
<dbReference type="GO" id="GO:0016787">
    <property type="term" value="F:hydrolase activity"/>
    <property type="evidence" value="ECO:0007669"/>
    <property type="project" value="UniProtKB-KW"/>
</dbReference>
<evidence type="ECO:0000313" key="7">
    <source>
        <dbReference type="EMBL" id="MBR8642642.1"/>
    </source>
</evidence>
<keyword evidence="4" id="KW-0862">Zinc</keyword>
<dbReference type="AlphaFoldDB" id="A0A941FM83"/>